<proteinExistence type="inferred from homology"/>
<feature type="domain" description="ABC transmembrane type-1" evidence="8">
    <location>
        <begin position="71"/>
        <end position="277"/>
    </location>
</feature>
<feature type="transmembrane region" description="Helical" evidence="7">
    <location>
        <begin position="257"/>
        <end position="275"/>
    </location>
</feature>
<feature type="transmembrane region" description="Helical" evidence="7">
    <location>
        <begin position="75"/>
        <end position="99"/>
    </location>
</feature>
<feature type="transmembrane region" description="Helical" evidence="7">
    <location>
        <begin position="346"/>
        <end position="370"/>
    </location>
</feature>
<accession>A0A0G3ETG5</accession>
<evidence type="ECO:0000256" key="2">
    <source>
        <dbReference type="ARBA" id="ARBA00022448"/>
    </source>
</evidence>
<reference evidence="10" key="1">
    <citation type="submission" date="2015-06" db="EMBL/GenBank/DDBJ databases">
        <authorList>
            <person name="Lim Y.L."/>
            <person name="Ee R."/>
            <person name="Yong D."/>
            <person name="How K.Y."/>
            <person name="Yin W.F."/>
            <person name="Chan K.G."/>
        </authorList>
    </citation>
    <scope>NUCLEOTIDE SEQUENCE [LARGE SCALE GENOMIC DNA]</scope>
    <source>
        <strain evidence="10">DSM 25325</strain>
    </source>
</reference>
<sequence length="556" mass="59646">MRSIPTLSAAIRTFALRQFRRPGKGWDGLAVALALAMLLPALGIVAAWAQGDAASRDILAHLMSTVLPGYVRNSLAIALAVALGVTVVGVATAWVVAVHEFPGRRFFAWALILPLAMPAYVMAYAYTDFLQFSGPVQGALREWLGVRRLPWFPEIRSWYGAALVFVCAFYPYVYLLARTAFIERNPRLDEAARTLGCGPWRRFVLVALPLARPAVVAGVALVLMETLADYGAVAYFGVPTFTTGIYRAWLSMGDRMAAAQLASLLLLFVLVLLALETRSRARLRFHSTGARGRRTAPVPLHGAAAWVTTALCSVPLLLGFGLPALIMLRLAWLEADALAWERYAGWVWNTLVLAGVTAGFAAALATVLAYAQRHSPGRLPRWAARLVGAGYAIPGAVIAVGLLTPVTRLDAWLAGLIGAQGLVLTGSVGVLIYAYLVRFMAAGVHTVEAGMAKISPSLEASARSLGVSGWTMLRAVHVPLLRRSVLSAALLVFVDVMKELPATLALRPFNMDTLAVVASQFAADERLGEAAWPALTLVGVGLIPVFLISRTTCARQ</sequence>
<dbReference type="FunFam" id="1.10.3720.10:FF:000088">
    <property type="entry name" value="Iron(III) ABC transporter, permease protein"/>
    <property type="match status" value="1"/>
</dbReference>
<evidence type="ECO:0000256" key="4">
    <source>
        <dbReference type="ARBA" id="ARBA00022692"/>
    </source>
</evidence>
<gene>
    <name evidence="9" type="ORF">ABW99_10810</name>
</gene>
<feature type="transmembrane region" description="Helical" evidence="7">
    <location>
        <begin position="158"/>
        <end position="177"/>
    </location>
</feature>
<dbReference type="KEGG" id="ptx:ABW99_10810"/>
<feature type="transmembrane region" description="Helical" evidence="7">
    <location>
        <begin position="530"/>
        <end position="548"/>
    </location>
</feature>
<evidence type="ECO:0000256" key="5">
    <source>
        <dbReference type="ARBA" id="ARBA00022989"/>
    </source>
</evidence>
<protein>
    <submittedName>
        <fullName evidence="9">Iron ABC transporter permease</fullName>
    </submittedName>
</protein>
<keyword evidence="4 7" id="KW-0812">Transmembrane</keyword>
<keyword evidence="10" id="KW-1185">Reference proteome</keyword>
<keyword evidence="5 7" id="KW-1133">Transmembrane helix</keyword>
<evidence type="ECO:0000313" key="10">
    <source>
        <dbReference type="Proteomes" id="UP000036700"/>
    </source>
</evidence>
<feature type="transmembrane region" description="Helical" evidence="7">
    <location>
        <begin position="382"/>
        <end position="406"/>
    </location>
</feature>
<dbReference type="Proteomes" id="UP000036700">
    <property type="component" value="Chromosome"/>
</dbReference>
<dbReference type="PATRIC" id="fig|445709.3.peg.2300"/>
<dbReference type="InterPro" id="IPR000515">
    <property type="entry name" value="MetI-like"/>
</dbReference>
<evidence type="ECO:0000313" key="9">
    <source>
        <dbReference type="EMBL" id="AKJ68627.1"/>
    </source>
</evidence>
<feature type="transmembrane region" description="Helical" evidence="7">
    <location>
        <begin position="412"/>
        <end position="436"/>
    </location>
</feature>
<dbReference type="CDD" id="cd06261">
    <property type="entry name" value="TM_PBP2"/>
    <property type="match status" value="2"/>
</dbReference>
<dbReference type="EMBL" id="CP011568">
    <property type="protein sequence ID" value="AKJ68627.1"/>
    <property type="molecule type" value="Genomic_DNA"/>
</dbReference>
<keyword evidence="2 7" id="KW-0813">Transport</keyword>
<dbReference type="STRING" id="445709.ABW99_10810"/>
<evidence type="ECO:0000259" key="8">
    <source>
        <dbReference type="PROSITE" id="PS50928"/>
    </source>
</evidence>
<evidence type="ECO:0000256" key="6">
    <source>
        <dbReference type="ARBA" id="ARBA00023136"/>
    </source>
</evidence>
<dbReference type="PANTHER" id="PTHR30183:SF2">
    <property type="entry name" value="IRON UTILIZATION PROTEIN"/>
    <property type="match status" value="1"/>
</dbReference>
<evidence type="ECO:0000256" key="3">
    <source>
        <dbReference type="ARBA" id="ARBA00022475"/>
    </source>
</evidence>
<feature type="transmembrane region" description="Helical" evidence="7">
    <location>
        <begin position="303"/>
        <end position="326"/>
    </location>
</feature>
<keyword evidence="3" id="KW-1003">Cell membrane</keyword>
<dbReference type="Pfam" id="PF00528">
    <property type="entry name" value="BPD_transp_1"/>
    <property type="match status" value="1"/>
</dbReference>
<feature type="transmembrane region" description="Helical" evidence="7">
    <location>
        <begin position="106"/>
        <end position="126"/>
    </location>
</feature>
<feature type="transmembrane region" description="Helical" evidence="7">
    <location>
        <begin position="203"/>
        <end position="224"/>
    </location>
</feature>
<dbReference type="GO" id="GO:0055085">
    <property type="term" value="P:transmembrane transport"/>
    <property type="evidence" value="ECO:0007669"/>
    <property type="project" value="InterPro"/>
</dbReference>
<dbReference type="PROSITE" id="PS50928">
    <property type="entry name" value="ABC_TM1"/>
    <property type="match status" value="2"/>
</dbReference>
<feature type="transmembrane region" description="Helical" evidence="7">
    <location>
        <begin position="480"/>
        <end position="497"/>
    </location>
</feature>
<feature type="domain" description="ABC transmembrane type-1" evidence="8">
    <location>
        <begin position="347"/>
        <end position="548"/>
    </location>
</feature>
<evidence type="ECO:0000256" key="1">
    <source>
        <dbReference type="ARBA" id="ARBA00004651"/>
    </source>
</evidence>
<organism evidence="9 10">
    <name type="scientific">Pandoraea thiooxydans</name>
    <dbReference type="NCBI Taxonomy" id="445709"/>
    <lineage>
        <taxon>Bacteria</taxon>
        <taxon>Pseudomonadati</taxon>
        <taxon>Pseudomonadota</taxon>
        <taxon>Betaproteobacteria</taxon>
        <taxon>Burkholderiales</taxon>
        <taxon>Burkholderiaceae</taxon>
        <taxon>Pandoraea</taxon>
    </lineage>
</organism>
<dbReference type="AlphaFoldDB" id="A0A0G3ETG5"/>
<dbReference type="Gene3D" id="1.10.3720.10">
    <property type="entry name" value="MetI-like"/>
    <property type="match status" value="2"/>
</dbReference>
<comment type="subcellular location">
    <subcellularLocation>
        <location evidence="1 7">Cell membrane</location>
        <topology evidence="1 7">Multi-pass membrane protein</topology>
    </subcellularLocation>
</comment>
<evidence type="ECO:0000256" key="7">
    <source>
        <dbReference type="RuleBase" id="RU363032"/>
    </source>
</evidence>
<keyword evidence="6 7" id="KW-0472">Membrane</keyword>
<comment type="similarity">
    <text evidence="7">Belongs to the binding-protein-dependent transport system permease family.</text>
</comment>
<dbReference type="InterPro" id="IPR035906">
    <property type="entry name" value="MetI-like_sf"/>
</dbReference>
<name>A0A0G3ETG5_9BURK</name>
<dbReference type="GO" id="GO:0005886">
    <property type="term" value="C:plasma membrane"/>
    <property type="evidence" value="ECO:0007669"/>
    <property type="project" value="UniProtKB-SubCell"/>
</dbReference>
<dbReference type="OrthoDB" id="9790211at2"/>
<dbReference type="SUPFAM" id="SSF161098">
    <property type="entry name" value="MetI-like"/>
    <property type="match status" value="2"/>
</dbReference>
<dbReference type="PANTHER" id="PTHR30183">
    <property type="entry name" value="MOLYBDENUM TRANSPORT SYSTEM PERMEASE PROTEIN MODB"/>
    <property type="match status" value="1"/>
</dbReference>